<dbReference type="Gene3D" id="1.20.1250.20">
    <property type="entry name" value="MFS general substrate transporter like domains"/>
    <property type="match status" value="1"/>
</dbReference>
<feature type="transmembrane region" description="Helical" evidence="14">
    <location>
        <begin position="356"/>
        <end position="380"/>
    </location>
</feature>
<feature type="transmembrane region" description="Helical" evidence="14">
    <location>
        <begin position="295"/>
        <end position="317"/>
    </location>
</feature>
<keyword evidence="11" id="KW-0560">Oxidoreductase</keyword>
<protein>
    <recommendedName>
        <fullName evidence="15">Major facilitator superfamily (MFS) profile domain-containing protein</fullName>
    </recommendedName>
</protein>
<sequence length="1025" mass="111937">MGRGVFAGRAALAQATPRLMAFCTIYALGSIFFGYDGASFGGVQAMDPFMRTFGKWDSSKESYYLPGQLQSLMNSLPLIGKFLGTIVVGPIIERFGHRYTMAFTCCIQVVGPIIQVTSKEATQFIVGRFLVYTAVGLVENVVPTYQSEIAPSALRGFFVGSIQLCLTTGSLVAGIVNESMSRKTNNSGWQIATALQALPAVMILCMLCFTPNSPRWLTFNDRHEEALQLELALMREGGQVGKREKGPWKDLFKGNNRRRTGIACIVMSFQQLTGVTFSSSYGPTFYRSVGLADMAFVYAVVNNATSVVTAMMAMVFLDAFGRRTLVVHGGWSQGAFLVAIAALGRIKNPNVHESNGIVAGMQLYTCILHMTLGPGAYITAAEVGTQALREKTMALSTAVNVVVGFAVVFCTPYGLRRFGSALAYIWGGFAILSSIWAWFFMPELKGRNLEEIDELFEANLPAWKFSKYQTEGLTHELAALENGETLQKVIKEDIEANHVETRHAPVNGAKEVKNVAIIGAGAAGSSAAYHLQKFADEEGLSINITIFEKTERIGGRSLTLEAYDDPSQPIELGASIFVEINQILFNASQEFNLHTGDPHEPEKGEVTAIWNGKKFVFETTEGSSWWWDVTQMFWKYGLAPYKAVKLVKSVVGRFMQMYDAPHFPFRSLTEKAFELGLLDITGVTGEQFLAQNNIDARFGRDILQAATRVNYASNLAFIHGLETMVSFATDGAMAVQGGNWQIFDKMVSASGASVYRNTSVASISAIQKKTEASPPKYAIATKDPLVESSSHEEYGVAFDNVVVASPWQFSHISAGEGVLQHAIDEIPYTKLHVTLFASPLKLTAKFFGLFPGTRAPSNVYTTLAEGDEPKLGADGVGSTGFYSVSTLKTVVNPRTGKREYAYKIFSAEPVTSGFLSKLLGTEILDTFVSTEDEEGGEAAVKPISWYRPHWFYSYPMLLPRVTFQDPIIGDGLYYTSGMESFISTMETSALMGKNVARLIADDFAGISRTGTEGASDEFVEGSGEL</sequence>
<dbReference type="AlphaFoldDB" id="A0A0P7BV71"/>
<feature type="transmembrane region" description="Helical" evidence="14">
    <location>
        <begin position="154"/>
        <end position="176"/>
    </location>
</feature>
<keyword evidence="13" id="KW-0325">Glycoprotein</keyword>
<keyword evidence="10 14" id="KW-1133">Transmembrane helix</keyword>
<dbReference type="Gene3D" id="3.50.50.60">
    <property type="entry name" value="FAD/NAD(P)-binding domain"/>
    <property type="match status" value="1"/>
</dbReference>
<keyword evidence="8" id="KW-0732">Signal</keyword>
<dbReference type="PROSITE" id="PS00216">
    <property type="entry name" value="SUGAR_TRANSPORT_1"/>
    <property type="match status" value="1"/>
</dbReference>
<dbReference type="GO" id="GO:0030327">
    <property type="term" value="P:prenylated protein catabolic process"/>
    <property type="evidence" value="ECO:0007669"/>
    <property type="project" value="TreeGrafter"/>
</dbReference>
<dbReference type="Pfam" id="PF00083">
    <property type="entry name" value="Sugar_tr"/>
    <property type="match status" value="1"/>
</dbReference>
<keyword evidence="6" id="KW-0285">Flavoprotein</keyword>
<name>A0A0P7BV71_9HYPO</name>
<evidence type="ECO:0000256" key="11">
    <source>
        <dbReference type="ARBA" id="ARBA00023002"/>
    </source>
</evidence>
<dbReference type="InterPro" id="IPR010795">
    <property type="entry name" value="Prenylcys_lyase"/>
</dbReference>
<keyword evidence="5" id="KW-0813">Transport</keyword>
<dbReference type="InterPro" id="IPR017046">
    <property type="entry name" value="Prenylcysteine_Oxase1"/>
</dbReference>
<evidence type="ECO:0000256" key="12">
    <source>
        <dbReference type="ARBA" id="ARBA00023136"/>
    </source>
</evidence>
<keyword evidence="17" id="KW-1185">Reference proteome</keyword>
<dbReference type="InterPro" id="IPR036259">
    <property type="entry name" value="MFS_trans_sf"/>
</dbReference>
<evidence type="ECO:0000256" key="7">
    <source>
        <dbReference type="ARBA" id="ARBA00022692"/>
    </source>
</evidence>
<dbReference type="SUPFAM" id="SSF51905">
    <property type="entry name" value="FAD/NAD(P)-binding domain"/>
    <property type="match status" value="1"/>
</dbReference>
<dbReference type="GO" id="GO:0001735">
    <property type="term" value="F:prenylcysteine oxidase activity"/>
    <property type="evidence" value="ECO:0007669"/>
    <property type="project" value="InterPro"/>
</dbReference>
<dbReference type="InterPro" id="IPR005829">
    <property type="entry name" value="Sugar_transporter_CS"/>
</dbReference>
<evidence type="ECO:0000256" key="3">
    <source>
        <dbReference type="ARBA" id="ARBA00009967"/>
    </source>
</evidence>
<evidence type="ECO:0000256" key="13">
    <source>
        <dbReference type="ARBA" id="ARBA00023180"/>
    </source>
</evidence>
<feature type="transmembrane region" description="Helical" evidence="14">
    <location>
        <begin position="188"/>
        <end position="209"/>
    </location>
</feature>
<dbReference type="PANTHER" id="PTHR15944:SF0">
    <property type="entry name" value="PRENYLCYSTEINE LYASE DOMAIN-CONTAINING PROTEIN"/>
    <property type="match status" value="1"/>
</dbReference>
<evidence type="ECO:0000256" key="1">
    <source>
        <dbReference type="ARBA" id="ARBA00001974"/>
    </source>
</evidence>
<dbReference type="EMBL" id="LKCW01000021">
    <property type="protein sequence ID" value="KPM44295.1"/>
    <property type="molecule type" value="Genomic_DNA"/>
</dbReference>
<feature type="transmembrane region" description="Helical" evidence="14">
    <location>
        <begin position="19"/>
        <end position="38"/>
    </location>
</feature>
<evidence type="ECO:0000256" key="9">
    <source>
        <dbReference type="ARBA" id="ARBA00022827"/>
    </source>
</evidence>
<feature type="transmembrane region" description="Helical" evidence="14">
    <location>
        <begin position="421"/>
        <end position="441"/>
    </location>
</feature>
<evidence type="ECO:0000313" key="16">
    <source>
        <dbReference type="EMBL" id="KPM44295.1"/>
    </source>
</evidence>
<evidence type="ECO:0000256" key="8">
    <source>
        <dbReference type="ARBA" id="ARBA00022729"/>
    </source>
</evidence>
<gene>
    <name evidence="16" type="ORF">AK830_g2273</name>
</gene>
<dbReference type="Proteomes" id="UP000050424">
    <property type="component" value="Unassembled WGS sequence"/>
</dbReference>
<comment type="cofactor">
    <cofactor evidence="1">
        <name>FAD</name>
        <dbReference type="ChEBI" id="CHEBI:57692"/>
    </cofactor>
</comment>
<evidence type="ECO:0000256" key="14">
    <source>
        <dbReference type="SAM" id="Phobius"/>
    </source>
</evidence>
<dbReference type="PANTHER" id="PTHR15944">
    <property type="entry name" value="FARNESYLCYSTEINE LYASE"/>
    <property type="match status" value="1"/>
</dbReference>
<accession>A0A0P7BV71</accession>
<evidence type="ECO:0000259" key="15">
    <source>
        <dbReference type="PROSITE" id="PS50850"/>
    </source>
</evidence>
<evidence type="ECO:0000256" key="2">
    <source>
        <dbReference type="ARBA" id="ARBA00004141"/>
    </source>
</evidence>
<organism evidence="16 17">
    <name type="scientific">Neonectria ditissima</name>
    <dbReference type="NCBI Taxonomy" id="78410"/>
    <lineage>
        <taxon>Eukaryota</taxon>
        <taxon>Fungi</taxon>
        <taxon>Dikarya</taxon>
        <taxon>Ascomycota</taxon>
        <taxon>Pezizomycotina</taxon>
        <taxon>Sordariomycetes</taxon>
        <taxon>Hypocreomycetidae</taxon>
        <taxon>Hypocreales</taxon>
        <taxon>Nectriaceae</taxon>
        <taxon>Neonectria</taxon>
    </lineage>
</organism>
<comment type="caution">
    <text evidence="16">The sequence shown here is derived from an EMBL/GenBank/DDBJ whole genome shotgun (WGS) entry which is preliminary data.</text>
</comment>
<evidence type="ECO:0000256" key="10">
    <source>
        <dbReference type="ARBA" id="ARBA00022989"/>
    </source>
</evidence>
<comment type="similarity">
    <text evidence="4">Belongs to the major facilitator superfamily. Sugar transporter (TC 2.A.1.1) family.</text>
</comment>
<dbReference type="InterPro" id="IPR036188">
    <property type="entry name" value="FAD/NAD-bd_sf"/>
</dbReference>
<dbReference type="SUPFAM" id="SSF103473">
    <property type="entry name" value="MFS general substrate transporter"/>
    <property type="match status" value="1"/>
</dbReference>
<proteinExistence type="inferred from homology"/>
<keyword evidence="9" id="KW-0274">FAD</keyword>
<keyword evidence="12 14" id="KW-0472">Membrane</keyword>
<dbReference type="Pfam" id="PF13450">
    <property type="entry name" value="NAD_binding_8"/>
    <property type="match status" value="1"/>
</dbReference>
<dbReference type="InterPro" id="IPR005828">
    <property type="entry name" value="MFS_sugar_transport-like"/>
</dbReference>
<dbReference type="GO" id="GO:0022857">
    <property type="term" value="F:transmembrane transporter activity"/>
    <property type="evidence" value="ECO:0007669"/>
    <property type="project" value="InterPro"/>
</dbReference>
<evidence type="ECO:0000256" key="6">
    <source>
        <dbReference type="ARBA" id="ARBA00022630"/>
    </source>
</evidence>
<comment type="similarity">
    <text evidence="3">Belongs to the prenylcysteine oxidase family.</text>
</comment>
<dbReference type="NCBIfam" id="TIGR00879">
    <property type="entry name" value="SP"/>
    <property type="match status" value="1"/>
</dbReference>
<dbReference type="Pfam" id="PF07156">
    <property type="entry name" value="Prenylcys_lyase"/>
    <property type="match status" value="1"/>
</dbReference>
<feature type="transmembrane region" description="Helical" evidence="14">
    <location>
        <begin position="72"/>
        <end position="92"/>
    </location>
</feature>
<keyword evidence="7 14" id="KW-0812">Transmembrane</keyword>
<dbReference type="InterPro" id="IPR020846">
    <property type="entry name" value="MFS_dom"/>
</dbReference>
<evidence type="ECO:0000313" key="17">
    <source>
        <dbReference type="Proteomes" id="UP000050424"/>
    </source>
</evidence>
<evidence type="ECO:0000256" key="5">
    <source>
        <dbReference type="ARBA" id="ARBA00022448"/>
    </source>
</evidence>
<reference evidence="16 17" key="1">
    <citation type="submission" date="2015-09" db="EMBL/GenBank/DDBJ databases">
        <title>Draft genome of a European isolate of the apple canker pathogen Neonectria ditissima.</title>
        <authorList>
            <person name="Gomez-Cortecero A."/>
            <person name="Harrison R.J."/>
            <person name="Armitage A.D."/>
        </authorList>
    </citation>
    <scope>NUCLEOTIDE SEQUENCE [LARGE SCALE GENOMIC DNA]</scope>
    <source>
        <strain evidence="16 17">R09/05</strain>
    </source>
</reference>
<evidence type="ECO:0000256" key="4">
    <source>
        <dbReference type="ARBA" id="ARBA00010992"/>
    </source>
</evidence>
<dbReference type="InterPro" id="IPR003663">
    <property type="entry name" value="Sugar/inositol_transpt"/>
</dbReference>
<feature type="transmembrane region" description="Helical" evidence="14">
    <location>
        <begin position="392"/>
        <end position="415"/>
    </location>
</feature>
<feature type="transmembrane region" description="Helical" evidence="14">
    <location>
        <begin position="324"/>
        <end position="344"/>
    </location>
</feature>
<dbReference type="GO" id="GO:0016020">
    <property type="term" value="C:membrane"/>
    <property type="evidence" value="ECO:0007669"/>
    <property type="project" value="UniProtKB-SubCell"/>
</dbReference>
<dbReference type="OrthoDB" id="437369at2759"/>
<dbReference type="PROSITE" id="PS50850">
    <property type="entry name" value="MFS"/>
    <property type="match status" value="1"/>
</dbReference>
<comment type="subcellular location">
    <subcellularLocation>
        <location evidence="2">Membrane</location>
        <topology evidence="2">Multi-pass membrane protein</topology>
    </subcellularLocation>
</comment>
<feature type="domain" description="Major facilitator superfamily (MFS) profile" evidence="15">
    <location>
        <begin position="22"/>
        <end position="445"/>
    </location>
</feature>
<dbReference type="GO" id="GO:0030328">
    <property type="term" value="P:prenylcysteine catabolic process"/>
    <property type="evidence" value="ECO:0007669"/>
    <property type="project" value="InterPro"/>
</dbReference>